<dbReference type="Gene3D" id="1.20.1250.20">
    <property type="entry name" value="MFS general substrate transporter like domains"/>
    <property type="match status" value="1"/>
</dbReference>
<organism evidence="5 6">
    <name type="scientific">Craurococcus roseus</name>
    <dbReference type="NCBI Taxonomy" id="77585"/>
    <lineage>
        <taxon>Bacteria</taxon>
        <taxon>Pseudomonadati</taxon>
        <taxon>Pseudomonadota</taxon>
        <taxon>Alphaproteobacteria</taxon>
        <taxon>Acetobacterales</taxon>
        <taxon>Acetobacteraceae</taxon>
        <taxon>Craurococcus</taxon>
    </lineage>
</organism>
<comment type="caution">
    <text evidence="5">The sequence shown here is derived from an EMBL/GenBank/DDBJ whole genome shotgun (WGS) entry which is preliminary data.</text>
</comment>
<gene>
    <name evidence="5" type="ORF">GCM10009416_15440</name>
</gene>
<evidence type="ECO:0000256" key="1">
    <source>
        <dbReference type="ARBA" id="ARBA00022692"/>
    </source>
</evidence>
<feature type="transmembrane region" description="Helical" evidence="4">
    <location>
        <begin position="58"/>
        <end position="76"/>
    </location>
</feature>
<evidence type="ECO:0000313" key="5">
    <source>
        <dbReference type="EMBL" id="GAA0577789.1"/>
    </source>
</evidence>
<dbReference type="Proteomes" id="UP001501588">
    <property type="component" value="Unassembled WGS sequence"/>
</dbReference>
<feature type="transmembrane region" description="Helical" evidence="4">
    <location>
        <begin position="172"/>
        <end position="196"/>
    </location>
</feature>
<evidence type="ECO:0000256" key="4">
    <source>
        <dbReference type="SAM" id="Phobius"/>
    </source>
</evidence>
<evidence type="ECO:0000256" key="2">
    <source>
        <dbReference type="ARBA" id="ARBA00022989"/>
    </source>
</evidence>
<keyword evidence="1 4" id="KW-0812">Transmembrane</keyword>
<proteinExistence type="predicted"/>
<feature type="transmembrane region" description="Helical" evidence="4">
    <location>
        <begin position="294"/>
        <end position="321"/>
    </location>
</feature>
<dbReference type="SUPFAM" id="SSF103473">
    <property type="entry name" value="MFS general substrate transporter"/>
    <property type="match status" value="1"/>
</dbReference>
<keyword evidence="2 4" id="KW-1133">Transmembrane helix</keyword>
<name>A0ABP3PZ93_9PROT</name>
<feature type="transmembrane region" description="Helical" evidence="4">
    <location>
        <begin position="146"/>
        <end position="166"/>
    </location>
</feature>
<feature type="transmembrane region" description="Helical" evidence="4">
    <location>
        <begin position="375"/>
        <end position="398"/>
    </location>
</feature>
<dbReference type="InterPro" id="IPR036259">
    <property type="entry name" value="MFS_trans_sf"/>
</dbReference>
<feature type="transmembrane region" description="Helical" evidence="4">
    <location>
        <begin position="20"/>
        <end position="38"/>
    </location>
</feature>
<dbReference type="RefSeq" id="WP_343894627.1">
    <property type="nucleotide sequence ID" value="NZ_BAAAFZ010000015.1"/>
</dbReference>
<accession>A0ABP3PZ93</accession>
<dbReference type="EMBL" id="BAAAFZ010000015">
    <property type="protein sequence ID" value="GAA0577789.1"/>
    <property type="molecule type" value="Genomic_DNA"/>
</dbReference>
<reference evidence="6" key="1">
    <citation type="journal article" date="2019" name="Int. J. Syst. Evol. Microbiol.">
        <title>The Global Catalogue of Microorganisms (GCM) 10K type strain sequencing project: providing services to taxonomists for standard genome sequencing and annotation.</title>
        <authorList>
            <consortium name="The Broad Institute Genomics Platform"/>
            <consortium name="The Broad Institute Genome Sequencing Center for Infectious Disease"/>
            <person name="Wu L."/>
            <person name="Ma J."/>
        </authorList>
    </citation>
    <scope>NUCLEOTIDE SEQUENCE [LARGE SCALE GENOMIC DNA]</scope>
    <source>
        <strain evidence="6">JCM 9933</strain>
    </source>
</reference>
<dbReference type="Pfam" id="PF07690">
    <property type="entry name" value="MFS_1"/>
    <property type="match status" value="1"/>
</dbReference>
<feature type="transmembrane region" description="Helical" evidence="4">
    <location>
        <begin position="88"/>
        <end position="108"/>
    </location>
</feature>
<evidence type="ECO:0000313" key="6">
    <source>
        <dbReference type="Proteomes" id="UP001501588"/>
    </source>
</evidence>
<sequence>MDRRRRAPRLPRVNARGRRVVVVALGTSQTVSWGSSYYLPAILAEPMARDFGLAPPWVFGAFSAALVLAALLGPRVGRAIDRRGGRPVLAWSNVLLASGLCLLAAAQGPAALGAGWMVLGGGMALGLYDAAFATLAWLYGREARGAITGITLIAGFASTVAWPISAFCEERLGWRGACVVWAGLNLALALPLNLLLVPRRTVRPEAEAGAANRGDDAVPPPPRFAAPLLAGTFAAVSFVAGAMAAHLPGLLRAAGADAAEAVAAAALIGPAQVGARLAEFGLLRRAHPSVSAKLAALGHPLGTAALLLFPGGLGAVAFALLHGAGNGVMTVARGTLPLAVFGPAGYGAVQGRITAPARLLQALAPFAFGWLLESAGAVAAVVVTSGLSLAALAALLGLRLANPTPRANSSLR</sequence>
<feature type="transmembrane region" description="Helical" evidence="4">
    <location>
        <begin position="114"/>
        <end position="139"/>
    </location>
</feature>
<evidence type="ECO:0000256" key="3">
    <source>
        <dbReference type="ARBA" id="ARBA00023136"/>
    </source>
</evidence>
<protein>
    <submittedName>
        <fullName evidence="5">MFS transporter</fullName>
    </submittedName>
</protein>
<keyword evidence="3 4" id="KW-0472">Membrane</keyword>
<keyword evidence="6" id="KW-1185">Reference proteome</keyword>
<dbReference type="InterPro" id="IPR011701">
    <property type="entry name" value="MFS"/>
</dbReference>